<comment type="caution">
    <text evidence="4">The sequence shown here is derived from an EMBL/GenBank/DDBJ whole genome shotgun (WGS) entry which is preliminary data.</text>
</comment>
<dbReference type="RefSeq" id="XP_017996662.1">
    <property type="nucleotide sequence ID" value="XM_018138766.1"/>
</dbReference>
<keyword evidence="1 4" id="KW-0696">RNA-directed RNA polymerase</keyword>
<dbReference type="GO" id="GO:0031380">
    <property type="term" value="C:nuclear RNA-directed RNA polymerase complex"/>
    <property type="evidence" value="ECO:0007669"/>
    <property type="project" value="TreeGrafter"/>
</dbReference>
<dbReference type="EC" id="2.7.7.48" evidence="1"/>
<feature type="compositionally biased region" description="Basic and acidic residues" evidence="2">
    <location>
        <begin position="225"/>
        <end position="235"/>
    </location>
</feature>
<dbReference type="GO" id="GO:0030422">
    <property type="term" value="P:siRNA processing"/>
    <property type="evidence" value="ECO:0007669"/>
    <property type="project" value="TreeGrafter"/>
</dbReference>
<dbReference type="EMBL" id="LFJN01000029">
    <property type="protein sequence ID" value="KPI36699.1"/>
    <property type="molecule type" value="Genomic_DNA"/>
</dbReference>
<gene>
    <name evidence="4" type="ORF">AB675_10027</name>
</gene>
<dbReference type="GeneID" id="28730646"/>
<evidence type="ECO:0000313" key="5">
    <source>
        <dbReference type="Proteomes" id="UP000038010"/>
    </source>
</evidence>
<proteinExistence type="inferred from homology"/>
<dbReference type="GO" id="GO:0003968">
    <property type="term" value="F:RNA-directed RNA polymerase activity"/>
    <property type="evidence" value="ECO:0007669"/>
    <property type="project" value="UniProtKB-KW"/>
</dbReference>
<feature type="region of interest" description="Disordered" evidence="2">
    <location>
        <begin position="1"/>
        <end position="34"/>
    </location>
</feature>
<evidence type="ECO:0000256" key="2">
    <source>
        <dbReference type="SAM" id="MobiDB-lite"/>
    </source>
</evidence>
<organism evidence="4 5">
    <name type="scientific">Cyphellophora attinorum</name>
    <dbReference type="NCBI Taxonomy" id="1664694"/>
    <lineage>
        <taxon>Eukaryota</taxon>
        <taxon>Fungi</taxon>
        <taxon>Dikarya</taxon>
        <taxon>Ascomycota</taxon>
        <taxon>Pezizomycotina</taxon>
        <taxon>Eurotiomycetes</taxon>
        <taxon>Chaetothyriomycetidae</taxon>
        <taxon>Chaetothyriales</taxon>
        <taxon>Cyphellophoraceae</taxon>
        <taxon>Cyphellophora</taxon>
    </lineage>
</organism>
<dbReference type="PANTHER" id="PTHR23079">
    <property type="entry name" value="RNA-DEPENDENT RNA POLYMERASE"/>
    <property type="match status" value="1"/>
</dbReference>
<dbReference type="Pfam" id="PF05183">
    <property type="entry name" value="RdRP"/>
    <property type="match status" value="1"/>
</dbReference>
<dbReference type="InterPro" id="IPR007855">
    <property type="entry name" value="RDRP"/>
</dbReference>
<comment type="similarity">
    <text evidence="1">Belongs to the RdRP family.</text>
</comment>
<feature type="region of interest" description="Disordered" evidence="2">
    <location>
        <begin position="169"/>
        <end position="243"/>
    </location>
</feature>
<accession>A0A0N0NJI9</accession>
<sequence length="1307" mass="148045">MPNTKPVTNGGPVTPSKPKNAQHSGGPNPELETPRKIRYDLDNILEQLNSTWSLDLPRIRGTAASQMESTSALAKRCSARLRYLCFRLENLDTWIKDFEERARIIHSGWVFKPRGDRNLIVPRNVSEPNLKRAAAKGKMPQLAEEQVQQLLQCLDAVLQDPYDLARDTDSFNSTSGATASSSIAPPAFLSGPNVKRTKPNVTATPRISAEPEDIKISKMPNKRTSSYDDSHEINSKKAKIPATSPGNIRQFLIPVDKTTFSRHQPQPELVTSFDSAPGSTDEIFSQGDDDSRAVSSNATTVLDEFPDTQDAHDLLQDPGLLRSLEDLGRSDRLGPRRTLSERLDDTFKPLPTSLPPNLDFDFKYELHSLSLDLNIRIETLLTQIQKECGKRFPSPAERYRVYKTLARGTRIERFSERSWNPSLAHPDSARHHYAMYLSTTLTVDPSANDRASPYRVKLNAPIVDKSCRLYRKFDNRTLMILNLPVVQKGELSKDLPYDEVYDEVVRWLSKPLHIAGLEWRAFFIDDQVRVRKDDVRFRQVHLFAVNGDQPTVSLRDFMDWHIPWTENVQSTDLKLFARFKLALSKTTPTVVIEQEDFIEVPDKQNPGGQVMDDGAGLMSFSLAKAVSACAGLFEIPSVFQGRVSGAKGVWIVVPDYVKQCRSKRGFWITVSPSQLKIKPHPRHRVCDPEHRTFEISAFSKTLRPASLNTQLITVLHNQGVTKEVLEARLKEHSQEYYTSLRQAVDDSNGPAIRAWLQRYHPPVRNGEITMTGSVPSQKTDKQSMLLDAGFLPKDCNIMHDLLRLSLKDRLSEMTEKINPEIPESTTPFIIPDPYDVLDEGTAMLCLPEGGFTDPRTGMPFSHVDGRHALVARNPAYWPSDMQKIKLVYNLQLACFKNVLIFSTKGLRPLADLLSGGDYDGDKAFITWDREIVDQFKNYDGPAPDAVRPEDCYVKQESRPLSEIFQSNPRGGPSLTEVEKYLDKCICFNLSTSPLGMVSNEHAKLVYSLSLKGDGKRALNNDGAIKLGALAGFLVDAFKQGYRLPIDDFYALRRLVCGFRRLNDPAYTKKIDFTGYNEKNINDYLKFKVAKQEMDNTLTHWSNHYSRSGRLDEALKRKVTEFKAMATEDASGVTQRISAQLELDIRYITGRWARLVNDDNLDPRTFSLEVSQLHREFLQIEPLQVPGQEDAYRYRFFAEAQRLGQPVWPAIRACYLYCATHKAFRSLAWNMAADQLCEIKAKSLGSVTTVTMRMWATLKVDKRIASTTVTWGDIGYHDIEDEEEDETQYFDAESELPANNSLIEWLNF</sequence>
<reference evidence="4 5" key="1">
    <citation type="submission" date="2015-06" db="EMBL/GenBank/DDBJ databases">
        <title>Draft genome of the ant-associated black yeast Phialophora attae CBS 131958.</title>
        <authorList>
            <person name="Moreno L.F."/>
            <person name="Stielow B.J."/>
            <person name="de Hoog S."/>
            <person name="Vicente V.A."/>
            <person name="Weiss V.A."/>
            <person name="de Vries M."/>
            <person name="Cruz L.M."/>
            <person name="Souza E.M."/>
        </authorList>
    </citation>
    <scope>NUCLEOTIDE SEQUENCE [LARGE SCALE GENOMIC DNA]</scope>
    <source>
        <strain evidence="4 5">CBS 131958</strain>
    </source>
</reference>
<dbReference type="STRING" id="1664694.A0A0N0NJI9"/>
<feature type="compositionally biased region" description="Low complexity" evidence="2">
    <location>
        <begin position="170"/>
        <end position="188"/>
    </location>
</feature>
<dbReference type="GO" id="GO:0003723">
    <property type="term" value="F:RNA binding"/>
    <property type="evidence" value="ECO:0007669"/>
    <property type="project" value="UniProtKB-KW"/>
</dbReference>
<keyword evidence="1" id="KW-0548">Nucleotidyltransferase</keyword>
<dbReference type="OrthoDB" id="10055769at2759"/>
<protein>
    <recommendedName>
        <fullName evidence="1">RNA-dependent RNA polymerase</fullName>
        <ecNumber evidence="1">2.7.7.48</ecNumber>
    </recommendedName>
</protein>
<feature type="domain" description="RDRP core" evidence="3">
    <location>
        <begin position="453"/>
        <end position="1088"/>
    </location>
</feature>
<evidence type="ECO:0000313" key="4">
    <source>
        <dbReference type="EMBL" id="KPI36699.1"/>
    </source>
</evidence>
<evidence type="ECO:0000256" key="1">
    <source>
        <dbReference type="RuleBase" id="RU363098"/>
    </source>
</evidence>
<dbReference type="VEuPathDB" id="FungiDB:AB675_10027"/>
<evidence type="ECO:0000259" key="3">
    <source>
        <dbReference type="Pfam" id="PF05183"/>
    </source>
</evidence>
<keyword evidence="1" id="KW-0808">Transferase</keyword>
<dbReference type="PANTHER" id="PTHR23079:SF14">
    <property type="entry name" value="RNA-DEPENDENT RNA POLYMERASE"/>
    <property type="match status" value="1"/>
</dbReference>
<dbReference type="InterPro" id="IPR057596">
    <property type="entry name" value="RDRP_core"/>
</dbReference>
<keyword evidence="5" id="KW-1185">Reference proteome</keyword>
<comment type="catalytic activity">
    <reaction evidence="1">
        <text>RNA(n) + a ribonucleoside 5'-triphosphate = RNA(n+1) + diphosphate</text>
        <dbReference type="Rhea" id="RHEA:21248"/>
        <dbReference type="Rhea" id="RHEA-COMP:14527"/>
        <dbReference type="Rhea" id="RHEA-COMP:17342"/>
        <dbReference type="ChEBI" id="CHEBI:33019"/>
        <dbReference type="ChEBI" id="CHEBI:61557"/>
        <dbReference type="ChEBI" id="CHEBI:140395"/>
        <dbReference type="EC" id="2.7.7.48"/>
    </reaction>
</comment>
<dbReference type="Proteomes" id="UP000038010">
    <property type="component" value="Unassembled WGS sequence"/>
</dbReference>
<name>A0A0N0NJI9_9EURO</name>
<keyword evidence="1" id="KW-0694">RNA-binding</keyword>